<keyword evidence="9" id="KW-0004">4Fe-4S</keyword>
<accession>A0ABX1QBW2</accession>
<keyword evidence="22" id="KW-1185">Reference proteome</keyword>
<evidence type="ECO:0000256" key="2">
    <source>
        <dbReference type="ARBA" id="ARBA00001966"/>
    </source>
</evidence>
<organism evidence="21 22">
    <name type="scientific">Aromatoleum diolicum</name>
    <dbReference type="NCBI Taxonomy" id="75796"/>
    <lineage>
        <taxon>Bacteria</taxon>
        <taxon>Pseudomonadati</taxon>
        <taxon>Pseudomonadota</taxon>
        <taxon>Betaproteobacteria</taxon>
        <taxon>Rhodocyclales</taxon>
        <taxon>Rhodocyclaceae</taxon>
        <taxon>Aromatoleum</taxon>
    </lineage>
</organism>
<comment type="pathway">
    <text evidence="3 17">Carbohydrate metabolism; tricarboxylic acid cycle; isocitrate from oxaloacetate: step 2/2.</text>
</comment>
<evidence type="ECO:0000256" key="3">
    <source>
        <dbReference type="ARBA" id="ARBA00004717"/>
    </source>
</evidence>
<dbReference type="Gene3D" id="3.30.499.10">
    <property type="entry name" value="Aconitase, domain 3"/>
    <property type="match status" value="2"/>
</dbReference>
<dbReference type="PIRSF" id="PIRSF036687">
    <property type="entry name" value="AcnB"/>
    <property type="match status" value="1"/>
</dbReference>
<dbReference type="InterPro" id="IPR015931">
    <property type="entry name" value="Acnase/IPM_dHydase_lsu_aba_1/3"/>
</dbReference>
<protein>
    <recommendedName>
        <fullName evidence="8 17">Aconitate hydratase B</fullName>
        <ecNumber evidence="6 17">4.2.1.3</ecNumber>
        <ecNumber evidence="7 17">4.2.1.99</ecNumber>
    </recommendedName>
    <alternativeName>
        <fullName evidence="17">2-methylisocitrate dehydratase</fullName>
    </alternativeName>
</protein>
<name>A0ABX1QBW2_9RHOO</name>
<reference evidence="21 22" key="1">
    <citation type="submission" date="2019-12" db="EMBL/GenBank/DDBJ databases">
        <title>Comparative genomics gives insights into the taxonomy of the Azoarcus-Aromatoleum group and reveals separate origins of nif in the plant-associated Azoarcus and non-plant-associated Aromatoleum sub-groups.</title>
        <authorList>
            <person name="Lafos M."/>
            <person name="Maluk M."/>
            <person name="Batista M."/>
            <person name="Junghare M."/>
            <person name="Carmona M."/>
            <person name="Faoro H."/>
            <person name="Cruz L.M."/>
            <person name="Battistoni F."/>
            <person name="De Souza E."/>
            <person name="Pedrosa F."/>
            <person name="Chen W.-M."/>
            <person name="Poole P.S."/>
            <person name="Dixon R.A."/>
            <person name="James E.K."/>
        </authorList>
    </citation>
    <scope>NUCLEOTIDE SEQUENCE [LARGE SCALE GENOMIC DNA]</scope>
    <source>
        <strain evidence="21 22">22Lin</strain>
    </source>
</reference>
<evidence type="ECO:0000256" key="8">
    <source>
        <dbReference type="ARBA" id="ARBA00019379"/>
    </source>
</evidence>
<dbReference type="SUPFAM" id="SSF52016">
    <property type="entry name" value="LeuD/IlvD-like"/>
    <property type="match status" value="1"/>
</dbReference>
<dbReference type="InterPro" id="IPR015928">
    <property type="entry name" value="Aconitase/3IPM_dehydase_swvl"/>
</dbReference>
<dbReference type="PANTHER" id="PTHR43160:SF4">
    <property type="entry name" value="ACONITATE HYDRATASE B"/>
    <property type="match status" value="1"/>
</dbReference>
<comment type="catalytic activity">
    <reaction evidence="1 17">
        <text>(2S,3R)-3-hydroxybutane-1,2,3-tricarboxylate = 2-methyl-cis-aconitate + H2O</text>
        <dbReference type="Rhea" id="RHEA:17941"/>
        <dbReference type="ChEBI" id="CHEBI:15377"/>
        <dbReference type="ChEBI" id="CHEBI:57429"/>
        <dbReference type="ChEBI" id="CHEBI:57872"/>
        <dbReference type="EC" id="4.2.1.99"/>
    </reaction>
</comment>
<dbReference type="InterPro" id="IPR050926">
    <property type="entry name" value="Aconitase/IPM_isomerase"/>
</dbReference>
<evidence type="ECO:0000256" key="17">
    <source>
        <dbReference type="PIRNR" id="PIRNR036687"/>
    </source>
</evidence>
<dbReference type="InterPro" id="IPR036008">
    <property type="entry name" value="Aconitase_4Fe-4S_dom"/>
</dbReference>
<dbReference type="InterPro" id="IPR004406">
    <property type="entry name" value="Aconitase_B"/>
</dbReference>
<dbReference type="RefSeq" id="WP_169260059.1">
    <property type="nucleotide sequence ID" value="NZ_WTVQ01000012.1"/>
</dbReference>
<dbReference type="SUPFAM" id="SSF53732">
    <property type="entry name" value="Aconitase iron-sulfur domain"/>
    <property type="match status" value="1"/>
</dbReference>
<dbReference type="EC" id="4.2.1.3" evidence="6 17"/>
<keyword evidence="14" id="KW-0411">Iron-sulfur</keyword>
<evidence type="ECO:0000256" key="7">
    <source>
        <dbReference type="ARBA" id="ARBA00013250"/>
    </source>
</evidence>
<dbReference type="EC" id="4.2.1.99" evidence="7 17"/>
<feature type="domain" description="Aconitase B swivel" evidence="19">
    <location>
        <begin position="172"/>
        <end position="388"/>
    </location>
</feature>
<dbReference type="CDD" id="cd01581">
    <property type="entry name" value="AcnB"/>
    <property type="match status" value="1"/>
</dbReference>
<comment type="pathway">
    <text evidence="4">Organic acid metabolism; propanoate degradation.</text>
</comment>
<evidence type="ECO:0000259" key="19">
    <source>
        <dbReference type="Pfam" id="PF06434"/>
    </source>
</evidence>
<comment type="cofactor">
    <cofactor evidence="2">
        <name>[4Fe-4S] cluster</name>
        <dbReference type="ChEBI" id="CHEBI:49883"/>
    </cofactor>
</comment>
<evidence type="ECO:0000256" key="4">
    <source>
        <dbReference type="ARBA" id="ARBA00005026"/>
    </source>
</evidence>
<dbReference type="InterPro" id="IPR015932">
    <property type="entry name" value="Aconitase_dom2"/>
</dbReference>
<evidence type="ECO:0000256" key="16">
    <source>
        <dbReference type="ARBA" id="ARBA00023501"/>
    </source>
</evidence>
<evidence type="ECO:0000259" key="20">
    <source>
        <dbReference type="Pfam" id="PF11791"/>
    </source>
</evidence>
<dbReference type="InterPro" id="IPR018136">
    <property type="entry name" value="Aconitase_4Fe-4S_BS"/>
</dbReference>
<evidence type="ECO:0000256" key="9">
    <source>
        <dbReference type="ARBA" id="ARBA00022485"/>
    </source>
</evidence>
<keyword evidence="13" id="KW-0408">Iron</keyword>
<evidence type="ECO:0000256" key="5">
    <source>
        <dbReference type="ARBA" id="ARBA00007185"/>
    </source>
</evidence>
<evidence type="ECO:0000256" key="6">
    <source>
        <dbReference type="ARBA" id="ARBA00012926"/>
    </source>
</evidence>
<feature type="domain" description="Aconitase B HEAT-like" evidence="20">
    <location>
        <begin position="4"/>
        <end position="160"/>
    </location>
</feature>
<dbReference type="Pfam" id="PF11791">
    <property type="entry name" value="Aconitase_B_N"/>
    <property type="match status" value="1"/>
</dbReference>
<dbReference type="InterPro" id="IPR001030">
    <property type="entry name" value="Acoase/IPM_deHydtase_lsu_aba"/>
</dbReference>
<dbReference type="NCBIfam" id="TIGR00117">
    <property type="entry name" value="acnB"/>
    <property type="match status" value="1"/>
</dbReference>
<dbReference type="InterPro" id="IPR015933">
    <property type="entry name" value="Aconitase_B_HEAT-like_dom"/>
</dbReference>
<keyword evidence="12" id="KW-0694">RNA-binding</keyword>
<evidence type="ECO:0000256" key="13">
    <source>
        <dbReference type="ARBA" id="ARBA00023004"/>
    </source>
</evidence>
<dbReference type="Pfam" id="PF06434">
    <property type="entry name" value="Aconitase_2_N"/>
    <property type="match status" value="1"/>
</dbReference>
<comment type="caution">
    <text evidence="21">The sequence shown here is derived from an EMBL/GenBank/DDBJ whole genome shotgun (WGS) entry which is preliminary data.</text>
</comment>
<dbReference type="EMBL" id="WTVQ01000012">
    <property type="protein sequence ID" value="NMG74911.1"/>
    <property type="molecule type" value="Genomic_DNA"/>
</dbReference>
<evidence type="ECO:0000313" key="22">
    <source>
        <dbReference type="Proteomes" id="UP000648984"/>
    </source>
</evidence>
<dbReference type="GO" id="GO:0003994">
    <property type="term" value="F:aconitate hydratase activity"/>
    <property type="evidence" value="ECO:0007669"/>
    <property type="project" value="UniProtKB-EC"/>
</dbReference>
<evidence type="ECO:0000256" key="1">
    <source>
        <dbReference type="ARBA" id="ARBA00000118"/>
    </source>
</evidence>
<keyword evidence="10 17" id="KW-0816">Tricarboxylic acid cycle</keyword>
<dbReference type="PROSITE" id="PS00450">
    <property type="entry name" value="ACONITASE_1"/>
    <property type="match status" value="1"/>
</dbReference>
<dbReference type="Proteomes" id="UP000648984">
    <property type="component" value="Unassembled WGS sequence"/>
</dbReference>
<dbReference type="PANTHER" id="PTHR43160">
    <property type="entry name" value="ACONITATE HYDRATASE B"/>
    <property type="match status" value="1"/>
</dbReference>
<dbReference type="CDD" id="cd01576">
    <property type="entry name" value="AcnB_Swivel"/>
    <property type="match status" value="1"/>
</dbReference>
<keyword evidence="11" id="KW-0479">Metal-binding</keyword>
<keyword evidence="15 17" id="KW-0456">Lyase</keyword>
<evidence type="ECO:0000259" key="18">
    <source>
        <dbReference type="Pfam" id="PF00330"/>
    </source>
</evidence>
<dbReference type="Gene3D" id="3.20.19.10">
    <property type="entry name" value="Aconitase, domain 4"/>
    <property type="match status" value="1"/>
</dbReference>
<dbReference type="Gene3D" id="3.40.1060.10">
    <property type="entry name" value="Aconitase, Domain 2"/>
    <property type="match status" value="1"/>
</dbReference>
<evidence type="ECO:0000256" key="15">
    <source>
        <dbReference type="ARBA" id="ARBA00023239"/>
    </source>
</evidence>
<dbReference type="InterPro" id="IPR036288">
    <property type="entry name" value="Aconitase_B_HEAT-like_dom_sf"/>
</dbReference>
<evidence type="ECO:0000313" key="21">
    <source>
        <dbReference type="EMBL" id="NMG74911.1"/>
    </source>
</evidence>
<feature type="domain" description="Aconitase/3-isopropylmalate dehydratase large subunit alpha/beta/alpha" evidence="18">
    <location>
        <begin position="478"/>
        <end position="826"/>
    </location>
</feature>
<dbReference type="Pfam" id="PF00330">
    <property type="entry name" value="Aconitase"/>
    <property type="match status" value="1"/>
</dbReference>
<dbReference type="NCBIfam" id="NF006690">
    <property type="entry name" value="PRK09238.1"/>
    <property type="match status" value="1"/>
</dbReference>
<dbReference type="InterPro" id="IPR015929">
    <property type="entry name" value="Aconitase_B_swivel"/>
</dbReference>
<evidence type="ECO:0000256" key="11">
    <source>
        <dbReference type="ARBA" id="ARBA00022723"/>
    </source>
</evidence>
<dbReference type="SUPFAM" id="SSF74778">
    <property type="entry name" value="Aconitase B, N-terminal domain"/>
    <property type="match status" value="1"/>
</dbReference>
<dbReference type="GO" id="GO:0047456">
    <property type="term" value="F:2-methylisocitrate dehydratase activity"/>
    <property type="evidence" value="ECO:0007669"/>
    <property type="project" value="UniProtKB-EC"/>
</dbReference>
<evidence type="ECO:0000256" key="12">
    <source>
        <dbReference type="ARBA" id="ARBA00022884"/>
    </source>
</evidence>
<comment type="similarity">
    <text evidence="5 17">Belongs to the aconitase/IPM isomerase family.</text>
</comment>
<comment type="catalytic activity">
    <reaction evidence="16 17">
        <text>citrate = D-threo-isocitrate</text>
        <dbReference type="Rhea" id="RHEA:10336"/>
        <dbReference type="ChEBI" id="CHEBI:15562"/>
        <dbReference type="ChEBI" id="CHEBI:16947"/>
        <dbReference type="EC" id="4.2.1.3"/>
    </reaction>
</comment>
<dbReference type="Gene3D" id="1.25.40.310">
    <property type="entry name" value="Aconitate B, HEAT-like domain"/>
    <property type="match status" value="1"/>
</dbReference>
<gene>
    <name evidence="21" type="ORF">GPA25_09100</name>
</gene>
<proteinExistence type="inferred from homology"/>
<sequence>MLEAYRAHVAERAALGIPPLPLSKQQTADLVALLKNPPKGEETALVELITYRVPAGVDDAAKVKAEFLAKVAKGEEACTLISRAKATELLGTMLGGYNVKPLIDLLGDAEVGGVAAEGLKKTLLVFDFFHDVAELAKSANVTAAANAKAVMQSWADAEWFTSRPEVPASQKLTVFKVTGETNTDDLSPAPDAWSRPDIPLHALAMLKNPRPGIEADEAGARGPVKQLEALAKKGNLIAYVGDVVGTGSSRKSATNSVLWFTGEDIPFVPNKRFGGVCIGSKIAPIFFNTMEDAGALPIELNVEDMNMGDEIELKIDAATAKVTALKNGAVIAESQLKTPVILDEVRAGGRIPLIVGRGLTTKAREALGLPVSTLFRLPAQPQDPGKGYSLAQKMVGRACGLPEGKGILPGTYCEPKMTTVGSQDTTGPMTRDELKDLACLGFSADMVMQSFCHTAAYPKLVDVKMHRELPSFISTRGGVALRPGDGVIHSWLNRLLLPDTVGTGGDSHTRFPIGISFPAGSGLVAFAAATGVMPLDMPESVLVRFKGKLQDGVTLRDLVNAIPYYAIKQGLLTVAKQGKKNIFSGRILEIEGLPDLKVEQAFELSDAAAERSAAACAVQLDKAPIIEYMRSNITLMKWMIANGYSDARTLGRRIKAMEAWIAKPELLQADKDAQYAAVIEIDLADVKEPIVACPNDPDDVKLLSEVSGTKIDEVFIGSCMTNIGHFRAAGKVLEGKSDIPTRLWVAPPTKMDAMILNEEGYYAILGKSGARMEMPGCSLCMGNQAQIRKGSTAMSTSTRNFPNRLGIDTQVFLGSAELASICALMGKIPTVAEYMEQVKVVNAKAADVYRYMNFDQIKEFSEVAATVTV</sequence>
<evidence type="ECO:0000256" key="14">
    <source>
        <dbReference type="ARBA" id="ARBA00023014"/>
    </source>
</evidence>
<evidence type="ECO:0000256" key="10">
    <source>
        <dbReference type="ARBA" id="ARBA00022532"/>
    </source>
</evidence>